<keyword evidence="7" id="KW-1194">Viral DNA replication</keyword>
<reference evidence="13 14" key="1">
    <citation type="submission" date="2018-03" db="EMBL/GenBank/DDBJ databases">
        <title>Complete genome sequence of a second alphabaculovirus from the true armyworm, Mythimna unipuncta.</title>
        <authorList>
            <person name="Harrison R.L."/>
            <person name="Mowery J.D."/>
            <person name="Bauchan G.R."/>
            <person name="Theilmann D.A."/>
            <person name="Erlandson M.A."/>
        </authorList>
    </citation>
    <scope>NUCLEOTIDE SEQUENCE [LARGE SCALE GENOMIC DNA]</scope>
    <source>
        <strain evidence="13 14">KY310</strain>
    </source>
</reference>
<evidence type="ECO:0000313" key="13">
    <source>
        <dbReference type="EMBL" id="AXU41517.1"/>
    </source>
</evidence>
<evidence type="ECO:0000256" key="3">
    <source>
        <dbReference type="ARBA" id="ARBA00012417"/>
    </source>
</evidence>
<dbReference type="GO" id="GO:0039693">
    <property type="term" value="P:viral DNA genome replication"/>
    <property type="evidence" value="ECO:0007669"/>
    <property type="project" value="UniProtKB-KW"/>
</dbReference>
<evidence type="ECO:0000256" key="10">
    <source>
        <dbReference type="SAM" id="MobiDB-lite"/>
    </source>
</evidence>
<dbReference type="Pfam" id="PF00136">
    <property type="entry name" value="DNA_pol_B"/>
    <property type="match status" value="1"/>
</dbReference>
<evidence type="ECO:0000256" key="7">
    <source>
        <dbReference type="ARBA" id="ARBA00023109"/>
    </source>
</evidence>
<dbReference type="InterPro" id="IPR023211">
    <property type="entry name" value="DNA_pol_palm_dom_sf"/>
</dbReference>
<keyword evidence="4" id="KW-0808">Transferase</keyword>
<feature type="domain" description="DNA-directed DNA polymerase family B exonuclease" evidence="12">
    <location>
        <begin position="172"/>
        <end position="370"/>
    </location>
</feature>
<dbReference type="GeneID" id="80534024"/>
<feature type="compositionally biased region" description="Acidic residues" evidence="10">
    <location>
        <begin position="966"/>
        <end position="981"/>
    </location>
</feature>
<dbReference type="GO" id="GO:0000166">
    <property type="term" value="F:nucleotide binding"/>
    <property type="evidence" value="ECO:0007669"/>
    <property type="project" value="InterPro"/>
</dbReference>
<dbReference type="EC" id="2.7.7.7" evidence="3"/>
<evidence type="ECO:0000256" key="1">
    <source>
        <dbReference type="ARBA" id="ARBA00002701"/>
    </source>
</evidence>
<dbReference type="PRINTS" id="PR00106">
    <property type="entry name" value="DNAPOLB"/>
</dbReference>
<evidence type="ECO:0000256" key="6">
    <source>
        <dbReference type="ARBA" id="ARBA00022932"/>
    </source>
</evidence>
<dbReference type="InterPro" id="IPR012337">
    <property type="entry name" value="RNaseH-like_sf"/>
</dbReference>
<dbReference type="KEGG" id="vg:80534024"/>
<dbReference type="SMART" id="SM00486">
    <property type="entry name" value="POLBc"/>
    <property type="match status" value="1"/>
</dbReference>
<feature type="region of interest" description="Disordered" evidence="10">
    <location>
        <begin position="959"/>
        <end position="981"/>
    </location>
</feature>
<dbReference type="Gene3D" id="1.10.287.690">
    <property type="entry name" value="Helix hairpin bin"/>
    <property type="match status" value="1"/>
</dbReference>
<dbReference type="GO" id="GO:0003677">
    <property type="term" value="F:DNA binding"/>
    <property type="evidence" value="ECO:0007669"/>
    <property type="project" value="UniProtKB-KW"/>
</dbReference>
<dbReference type="InterPro" id="IPR006134">
    <property type="entry name" value="DNA-dir_DNA_pol_B_multi_dom"/>
</dbReference>
<evidence type="ECO:0000313" key="14">
    <source>
        <dbReference type="Proteomes" id="UP000501969"/>
    </source>
</evidence>
<evidence type="ECO:0000256" key="4">
    <source>
        <dbReference type="ARBA" id="ARBA00022679"/>
    </source>
</evidence>
<protein>
    <recommendedName>
        <fullName evidence="3">DNA-directed DNA polymerase</fullName>
        <ecNumber evidence="3">2.7.7.7</ecNumber>
    </recommendedName>
</protein>
<dbReference type="SUPFAM" id="SSF56672">
    <property type="entry name" value="DNA/RNA polymerases"/>
    <property type="match status" value="1"/>
</dbReference>
<dbReference type="GO" id="GO:0006261">
    <property type="term" value="P:DNA-templated DNA replication"/>
    <property type="evidence" value="ECO:0007669"/>
    <property type="project" value="TreeGrafter"/>
</dbReference>
<accession>A0A346TPK7</accession>
<dbReference type="Proteomes" id="UP000501969">
    <property type="component" value="Segment"/>
</dbReference>
<proteinExistence type="inferred from homology"/>
<dbReference type="Pfam" id="PF03104">
    <property type="entry name" value="DNA_pol_B_exo1"/>
    <property type="match status" value="1"/>
</dbReference>
<dbReference type="InterPro" id="IPR006172">
    <property type="entry name" value="DNA-dir_DNA_pol_B"/>
</dbReference>
<evidence type="ECO:0000256" key="9">
    <source>
        <dbReference type="ARBA" id="ARBA00049244"/>
    </source>
</evidence>
<comment type="catalytic activity">
    <reaction evidence="9">
        <text>DNA(n) + a 2'-deoxyribonucleoside 5'-triphosphate = DNA(n+1) + diphosphate</text>
        <dbReference type="Rhea" id="RHEA:22508"/>
        <dbReference type="Rhea" id="RHEA-COMP:17339"/>
        <dbReference type="Rhea" id="RHEA-COMP:17340"/>
        <dbReference type="ChEBI" id="CHEBI:33019"/>
        <dbReference type="ChEBI" id="CHEBI:61560"/>
        <dbReference type="ChEBI" id="CHEBI:173112"/>
        <dbReference type="EC" id="2.7.7.7"/>
    </reaction>
</comment>
<dbReference type="InterPro" id="IPR036397">
    <property type="entry name" value="RNaseH_sf"/>
</dbReference>
<sequence>MDNKKIRLTKFKDLKDELTIGSVPRRVTIAPTDVFRITRMYYRRGRLYIFLTGHVRSQPDRVFQFYHCSPCDLYSYKKCYNYHANERCRDDCRSYKTFVMPGLRDVYYDKVNVIKYLRPNVPSNGRKQYDCVDYFLKDINRVHMQIGLVEGSYVRFASEQTVVEMGIRDGTYKDLIVVDAESLEREINPVLACFDLETHTDGRRMSNPRVDFIISISIVVKRDERFKEICLYYINRNEAEDLQFDDQRSESSANEIIAVPFVNEGDMLAAFFELFPLLNFDYLLDYNGDAFDWPFLLKRCELYTSGVYDFTQIARYGLEPVAIETEQLWDKFQNKIDTHHLAYYVHVDLYQFLSNDPEQGEVENFQLNTVAQHYLNASKIDLKITRMMELYRQRRMRDIILYNVRDSVLPIELFVKLETLEFIYTQCMVMYLCTDDVLKNISHKVTTKMFHNALTNTRRGGDDNDEPIADPFFFDKGDLNVTSGRKSASNDRQFVDLTLLNRKPIPAGLIPHDAVRLCAERERCVYKGGKVLSPMPGMYKNVVTLDFNSLYLNIMKNEGICLSNVFLATDRNVYLSKNLDAVNPKLLEELLNLRTKYKNLRDKYDPSSFKYNINDKVQNSVKRIANSIYGYFGIFFKPLANYVTKIGREKLSEAIRLIEAMSNDEAILSRFNLSSIRFKVIYGDTDSSFILVDFDEKEIESDRVSATINTIVNEHVLKSVNGSWNGYKMALENVMTSLILLKKKKYCYLNTSGRIKYKGWLVKKDMPIFMRKCFRNCVDMLLRRHSLGCALNNLRLEMFADYERFSVENLADYCFSMTYNENPSGNKRDGPTESKRPRIISIAKHCVELLKSGGADFIPGNGDRVPYLLRDVEGNVTAKSYPVQTFDPRKMTVSWVKHMNILCTFMNELIQVFGNRDEFAHCFENICQLYMSKMTHDVKYPVLRDMTATLLREKNKKATKRATAVDSDDEDANEEDENDDDEDNCVINYRYQFSMYKRKPKNKPCAVIPKIDCSVCANV</sequence>
<name>A0A346TPK7_9ABAC</name>
<dbReference type="InterPro" id="IPR043502">
    <property type="entry name" value="DNA/RNA_pol_sf"/>
</dbReference>
<dbReference type="RefSeq" id="YP_010796529.1">
    <property type="nucleotide sequence ID" value="NC_076031.1"/>
</dbReference>
<comment type="function">
    <text evidence="1">Replicates the viral genome, host DNA polymerases cannot substitute for the viral enzyme in this process.</text>
</comment>
<dbReference type="Gene3D" id="3.30.420.10">
    <property type="entry name" value="Ribonuclease H-like superfamily/Ribonuclease H"/>
    <property type="match status" value="1"/>
</dbReference>
<evidence type="ECO:0000256" key="2">
    <source>
        <dbReference type="ARBA" id="ARBA00005755"/>
    </source>
</evidence>
<dbReference type="PANTHER" id="PTHR10322">
    <property type="entry name" value="DNA POLYMERASE CATALYTIC SUBUNIT"/>
    <property type="match status" value="1"/>
</dbReference>
<keyword evidence="14" id="KW-1185">Reference proteome</keyword>
<dbReference type="InterPro" id="IPR050240">
    <property type="entry name" value="DNA_pol_type-B"/>
</dbReference>
<dbReference type="EMBL" id="MH124167">
    <property type="protein sequence ID" value="AXU41517.1"/>
    <property type="molecule type" value="Genomic_DNA"/>
</dbReference>
<dbReference type="GO" id="GO:0003887">
    <property type="term" value="F:DNA-directed DNA polymerase activity"/>
    <property type="evidence" value="ECO:0007669"/>
    <property type="project" value="UniProtKB-KW"/>
</dbReference>
<dbReference type="Gene3D" id="3.90.1600.10">
    <property type="entry name" value="Palm domain of DNA polymerase"/>
    <property type="match status" value="1"/>
</dbReference>
<keyword evidence="7" id="KW-0235">DNA replication</keyword>
<feature type="domain" description="DNA-directed DNA polymerase family B multifunctional" evidence="11">
    <location>
        <begin position="523"/>
        <end position="824"/>
    </location>
</feature>
<keyword evidence="5" id="KW-0548">Nucleotidyltransferase</keyword>
<evidence type="ECO:0000256" key="8">
    <source>
        <dbReference type="ARBA" id="ARBA00023125"/>
    </source>
</evidence>
<keyword evidence="6" id="KW-0239">DNA-directed DNA polymerase</keyword>
<evidence type="ECO:0000259" key="11">
    <source>
        <dbReference type="Pfam" id="PF00136"/>
    </source>
</evidence>
<dbReference type="SUPFAM" id="SSF53098">
    <property type="entry name" value="Ribonuclease H-like"/>
    <property type="match status" value="1"/>
</dbReference>
<organism evidence="13 14">
    <name type="scientific">Mythimna unipuncta nucleopolyhedrovirus</name>
    <dbReference type="NCBI Taxonomy" id="447897"/>
    <lineage>
        <taxon>Viruses</taxon>
        <taxon>Viruses incertae sedis</taxon>
        <taxon>Naldaviricetes</taxon>
        <taxon>Lefavirales</taxon>
        <taxon>Baculoviridae</taxon>
        <taxon>Alphabaculovirus</taxon>
    </lineage>
</organism>
<evidence type="ECO:0000256" key="5">
    <source>
        <dbReference type="ARBA" id="ARBA00022695"/>
    </source>
</evidence>
<evidence type="ECO:0000259" key="12">
    <source>
        <dbReference type="Pfam" id="PF03104"/>
    </source>
</evidence>
<dbReference type="PANTHER" id="PTHR10322:SF23">
    <property type="entry name" value="DNA POLYMERASE DELTA CATALYTIC SUBUNIT"/>
    <property type="match status" value="1"/>
</dbReference>
<dbReference type="InterPro" id="IPR006133">
    <property type="entry name" value="DNA-dir_DNA_pol_B_exonuc"/>
</dbReference>
<keyword evidence="8" id="KW-0238">DNA-binding</keyword>
<comment type="similarity">
    <text evidence="2">Belongs to the DNA polymerase type-B family.</text>
</comment>